<dbReference type="SUPFAM" id="SSF48264">
    <property type="entry name" value="Cytochrome P450"/>
    <property type="match status" value="1"/>
</dbReference>
<evidence type="ECO:0000256" key="4">
    <source>
        <dbReference type="ARBA" id="ARBA00022516"/>
    </source>
</evidence>
<keyword evidence="11" id="KW-1185">Reference proteome</keyword>
<dbReference type="AlphaFoldDB" id="C7YUU4"/>
<evidence type="ECO:0000256" key="2">
    <source>
        <dbReference type="ARBA" id="ARBA00004389"/>
    </source>
</evidence>
<dbReference type="STRING" id="660122.C7YUU4"/>
<name>C7YUU4_FUSV7</name>
<organism evidence="10 11">
    <name type="scientific">Fusarium vanettenii (strain ATCC MYA-4622 / CBS 123669 / FGSC 9596 / NRRL 45880 / 77-13-4)</name>
    <name type="common">Fusarium solani subsp. pisi</name>
    <dbReference type="NCBI Taxonomy" id="660122"/>
    <lineage>
        <taxon>Eukaryota</taxon>
        <taxon>Fungi</taxon>
        <taxon>Dikarya</taxon>
        <taxon>Ascomycota</taxon>
        <taxon>Pezizomycotina</taxon>
        <taxon>Sordariomycetes</taxon>
        <taxon>Hypocreomycetidae</taxon>
        <taxon>Hypocreales</taxon>
        <taxon>Nectriaceae</taxon>
        <taxon>Fusarium</taxon>
        <taxon>Fusarium solani species complex</taxon>
        <taxon>Fusarium vanettenii</taxon>
    </lineage>
</organism>
<dbReference type="GeneID" id="9665703"/>
<gene>
    <name evidence="10" type="ORF">NECHADRAFT_85043</name>
</gene>
<dbReference type="GO" id="GO:0004497">
    <property type="term" value="F:monooxygenase activity"/>
    <property type="evidence" value="ECO:0007669"/>
    <property type="project" value="UniProtKB-KW"/>
</dbReference>
<proteinExistence type="inferred from homology"/>
<dbReference type="OrthoDB" id="3366823at2759"/>
<keyword evidence="7" id="KW-0560">Oxidoreductase</keyword>
<dbReference type="Gene3D" id="1.10.630.10">
    <property type="entry name" value="Cytochrome P450"/>
    <property type="match status" value="1"/>
</dbReference>
<evidence type="ECO:0000256" key="3">
    <source>
        <dbReference type="ARBA" id="ARBA00010617"/>
    </source>
</evidence>
<protein>
    <recommendedName>
        <fullName evidence="12">Cytochrome P450</fullName>
    </recommendedName>
</protein>
<dbReference type="EMBL" id="GG698900">
    <property type="protein sequence ID" value="EEU44470.1"/>
    <property type="molecule type" value="Genomic_DNA"/>
</dbReference>
<dbReference type="PRINTS" id="PR00465">
    <property type="entry name" value="EP450IV"/>
</dbReference>
<dbReference type="GO" id="GO:0005789">
    <property type="term" value="C:endoplasmic reticulum membrane"/>
    <property type="evidence" value="ECO:0007669"/>
    <property type="project" value="UniProtKB-SubCell"/>
</dbReference>
<evidence type="ECO:0000256" key="5">
    <source>
        <dbReference type="ARBA" id="ARBA00022723"/>
    </source>
</evidence>
<keyword evidence="7" id="KW-0503">Monooxygenase</keyword>
<dbReference type="InterPro" id="IPR036396">
    <property type="entry name" value="Cyt_P450_sf"/>
</dbReference>
<accession>C7YUU4</accession>
<dbReference type="KEGG" id="nhe:NECHADRAFT_85043"/>
<evidence type="ECO:0000313" key="10">
    <source>
        <dbReference type="EMBL" id="EEU44470.1"/>
    </source>
</evidence>
<dbReference type="GO" id="GO:0016705">
    <property type="term" value="F:oxidoreductase activity, acting on paired donors, with incorporation or reduction of molecular oxygen"/>
    <property type="evidence" value="ECO:0007669"/>
    <property type="project" value="InterPro"/>
</dbReference>
<keyword evidence="9" id="KW-0472">Membrane</keyword>
<evidence type="ECO:0000256" key="7">
    <source>
        <dbReference type="ARBA" id="ARBA00023033"/>
    </source>
</evidence>
<dbReference type="eggNOG" id="KOG0684">
    <property type="taxonomic scope" value="Eukaryota"/>
</dbReference>
<comment type="cofactor">
    <cofactor evidence="1 8">
        <name>heme</name>
        <dbReference type="ChEBI" id="CHEBI:30413"/>
    </cofactor>
</comment>
<dbReference type="VEuPathDB" id="FungiDB:NECHADRAFT_85043"/>
<keyword evidence="4" id="KW-0443">Lipid metabolism</keyword>
<comment type="similarity">
    <text evidence="3">Belongs to the cytochrome P450 family.</text>
</comment>
<dbReference type="GO" id="GO:0005506">
    <property type="term" value="F:iron ion binding"/>
    <property type="evidence" value="ECO:0007669"/>
    <property type="project" value="InterPro"/>
</dbReference>
<keyword evidence="8" id="KW-0349">Heme</keyword>
<dbReference type="InterPro" id="IPR001128">
    <property type="entry name" value="Cyt_P450"/>
</dbReference>
<evidence type="ECO:0000256" key="1">
    <source>
        <dbReference type="ARBA" id="ARBA00001971"/>
    </source>
</evidence>
<reference evidence="10 11" key="1">
    <citation type="journal article" date="2009" name="PLoS Genet.">
        <title>The genome of Nectria haematococca: contribution of supernumerary chromosomes to gene expansion.</title>
        <authorList>
            <person name="Coleman J.J."/>
            <person name="Rounsley S.D."/>
            <person name="Rodriguez-Carres M."/>
            <person name="Kuo A."/>
            <person name="Wasmann C.C."/>
            <person name="Grimwood J."/>
            <person name="Schmutz J."/>
            <person name="Taga M."/>
            <person name="White G.J."/>
            <person name="Zhou S."/>
            <person name="Schwartz D.C."/>
            <person name="Freitag M."/>
            <person name="Ma L.J."/>
            <person name="Danchin E.G."/>
            <person name="Henrissat B."/>
            <person name="Coutinho P.M."/>
            <person name="Nelson D.R."/>
            <person name="Straney D."/>
            <person name="Napoli C.A."/>
            <person name="Barker B.M."/>
            <person name="Gribskov M."/>
            <person name="Rep M."/>
            <person name="Kroken S."/>
            <person name="Molnar I."/>
            <person name="Rensing C."/>
            <person name="Kennell J.C."/>
            <person name="Zamora J."/>
            <person name="Farman M.L."/>
            <person name="Selker E.U."/>
            <person name="Salamov A."/>
            <person name="Shapiro H."/>
            <person name="Pangilinan J."/>
            <person name="Lindquist E."/>
            <person name="Lamers C."/>
            <person name="Grigoriev I.V."/>
            <person name="Geiser D.M."/>
            <person name="Covert S.F."/>
            <person name="Temporini E."/>
            <person name="Vanetten H.D."/>
        </authorList>
    </citation>
    <scope>NUCLEOTIDE SEQUENCE [LARGE SCALE GENOMIC DNA]</scope>
    <source>
        <strain evidence="11">ATCC MYA-4622 / CBS 123669 / FGSC 9596 / NRRL 45880 / 77-13-4</strain>
    </source>
</reference>
<dbReference type="Proteomes" id="UP000005206">
    <property type="component" value="Chromosome 9"/>
</dbReference>
<dbReference type="GO" id="GO:0020037">
    <property type="term" value="F:heme binding"/>
    <property type="evidence" value="ECO:0007669"/>
    <property type="project" value="InterPro"/>
</dbReference>
<feature type="binding site" description="axial binding residue" evidence="8">
    <location>
        <position position="489"/>
    </location>
    <ligand>
        <name>heme</name>
        <dbReference type="ChEBI" id="CHEBI:30413"/>
    </ligand>
    <ligandPart>
        <name>Fe</name>
        <dbReference type="ChEBI" id="CHEBI:18248"/>
    </ligandPart>
</feature>
<keyword evidence="5 8" id="KW-0479">Metal-binding</keyword>
<evidence type="ECO:0000256" key="9">
    <source>
        <dbReference type="SAM" id="Phobius"/>
    </source>
</evidence>
<dbReference type="InParanoid" id="C7YUU4"/>
<keyword evidence="6 8" id="KW-0408">Iron</keyword>
<keyword evidence="9" id="KW-1133">Transmembrane helix</keyword>
<dbReference type="PANTHER" id="PTHR24306:SF8">
    <property type="entry name" value="P450, PUTATIVE (EUROFUNG)-RELATED"/>
    <property type="match status" value="1"/>
</dbReference>
<keyword evidence="9" id="KW-0812">Transmembrane</keyword>
<keyword evidence="4" id="KW-0444">Lipid biosynthesis</keyword>
<evidence type="ECO:0000313" key="11">
    <source>
        <dbReference type="Proteomes" id="UP000005206"/>
    </source>
</evidence>
<comment type="subcellular location">
    <subcellularLocation>
        <location evidence="2">Endoplasmic reticulum membrane</location>
        <topology evidence="2">Single-pass membrane protein</topology>
    </subcellularLocation>
</comment>
<dbReference type="PANTHER" id="PTHR24306">
    <property type="match status" value="1"/>
</dbReference>
<evidence type="ECO:0000256" key="6">
    <source>
        <dbReference type="ARBA" id="ARBA00023004"/>
    </source>
</evidence>
<sequence>MSNSTPTQALRHSLSACISFNVACTIATALALALLLRKFMFRPKTGSIFPVWAMIELALVSYIFRGDGIGQRIFLAARKFGGSLFGLTSKHQVLVHLPDVDRLMEQSLHALSAEPVQYALLTRVYGGVDSPALKKKLENSWRDFLPSMERLFLRESGATATIERARVAERAASLVTFSSDVQNLKRWELCADVRAIATDSQSSLAVVEANLYNLVRDFGACIAIPLLYGNDLLRQHPRLLEDLWKFDNDLFIPLLLGVPTWVPFKMIQEGLRARSRLLSAMESLYRCIDQHQRGEVFNSEFDLSDVSSIPFERNKIYEREGWSLQERAAGDFSILWGQNANLQPMLAWLTTFVYATPGLVEGIREETAAYINLSTIAPLEIISMDIPGLCRDCQLLKACIFETYRIANDPAVIRRVERPIAIQDGELEHQLQAGSFVSMPTSLTNNDPAIFAEPDKFIPERFLERNPTIGNMTARYGRLKPWGMGSSMCKGRTFAHKHLTVVGAAIISLWDIEPVSGAWEVPDMIPGSSAKRPAKDIRVVIKRRIL</sequence>
<feature type="transmembrane region" description="Helical" evidence="9">
    <location>
        <begin position="12"/>
        <end position="36"/>
    </location>
</feature>
<dbReference type="InterPro" id="IPR002403">
    <property type="entry name" value="Cyt_P450_E_grp-IV"/>
</dbReference>
<dbReference type="HOGENOM" id="CLU_018012_0_1_1"/>
<dbReference type="Pfam" id="PF00067">
    <property type="entry name" value="p450"/>
    <property type="match status" value="1"/>
</dbReference>
<evidence type="ECO:0000256" key="8">
    <source>
        <dbReference type="PIRSR" id="PIRSR602403-1"/>
    </source>
</evidence>
<evidence type="ECO:0008006" key="12">
    <source>
        <dbReference type="Google" id="ProtNLM"/>
    </source>
</evidence>
<dbReference type="OMA" id="GACMSIP"/>
<dbReference type="RefSeq" id="XP_003050183.1">
    <property type="nucleotide sequence ID" value="XM_003050137.1"/>
</dbReference>